<dbReference type="STRING" id="1237149.C900_02897"/>
<dbReference type="GO" id="GO:0000160">
    <property type="term" value="P:phosphorelay signal transduction system"/>
    <property type="evidence" value="ECO:0007669"/>
    <property type="project" value="InterPro"/>
</dbReference>
<evidence type="ECO:0000259" key="3">
    <source>
        <dbReference type="PROSITE" id="PS50110"/>
    </source>
</evidence>
<proteinExistence type="predicted"/>
<dbReference type="PANTHER" id="PTHR44591">
    <property type="entry name" value="STRESS RESPONSE REGULATOR PROTEIN 1"/>
    <property type="match status" value="1"/>
</dbReference>
<dbReference type="EMBL" id="AMZN01000043">
    <property type="protein sequence ID" value="ELR71282.1"/>
    <property type="molecule type" value="Genomic_DNA"/>
</dbReference>
<keyword evidence="4" id="KW-0675">Receptor</keyword>
<evidence type="ECO:0000313" key="4">
    <source>
        <dbReference type="EMBL" id="ELR71282.1"/>
    </source>
</evidence>
<sequence length="119" mass="13279">MKKTILICDDDKDILELCTFILIKNYHIKTAPEISSARHLIAEQQPDLVLMDLWIPKIGGEAALSELKKSPDTASIPIILFSANEKIKTIASDLNADGYIKKPFSVQYLKSYISEKIGS</sequence>
<dbReference type="SMART" id="SM00448">
    <property type="entry name" value="REC"/>
    <property type="match status" value="1"/>
</dbReference>
<reference evidence="4 5" key="1">
    <citation type="submission" date="2012-12" db="EMBL/GenBank/DDBJ databases">
        <title>Genome assembly of Fulvivirga imtechensis AK7.</title>
        <authorList>
            <person name="Nupur N."/>
            <person name="Khatri I."/>
            <person name="Kumar R."/>
            <person name="Subramanian S."/>
            <person name="Pinnaka A."/>
        </authorList>
    </citation>
    <scope>NUCLEOTIDE SEQUENCE [LARGE SCALE GENOMIC DNA]</scope>
    <source>
        <strain evidence="4 5">AK7</strain>
    </source>
</reference>
<keyword evidence="1 2" id="KW-0597">Phosphoprotein</keyword>
<dbReference type="Pfam" id="PF00072">
    <property type="entry name" value="Response_reg"/>
    <property type="match status" value="1"/>
</dbReference>
<dbReference type="OrthoDB" id="1646880at2"/>
<organism evidence="4 5">
    <name type="scientific">Fulvivirga imtechensis AK7</name>
    <dbReference type="NCBI Taxonomy" id="1237149"/>
    <lineage>
        <taxon>Bacteria</taxon>
        <taxon>Pseudomonadati</taxon>
        <taxon>Bacteroidota</taxon>
        <taxon>Cytophagia</taxon>
        <taxon>Cytophagales</taxon>
        <taxon>Fulvivirgaceae</taxon>
        <taxon>Fulvivirga</taxon>
    </lineage>
</organism>
<dbReference type="SUPFAM" id="SSF52172">
    <property type="entry name" value="CheY-like"/>
    <property type="match status" value="1"/>
</dbReference>
<evidence type="ECO:0000256" key="2">
    <source>
        <dbReference type="PROSITE-ProRule" id="PRU00169"/>
    </source>
</evidence>
<dbReference type="InterPro" id="IPR001789">
    <property type="entry name" value="Sig_transdc_resp-reg_receiver"/>
</dbReference>
<dbReference type="InterPro" id="IPR050595">
    <property type="entry name" value="Bact_response_regulator"/>
</dbReference>
<dbReference type="eggNOG" id="COG0745">
    <property type="taxonomic scope" value="Bacteria"/>
</dbReference>
<protein>
    <submittedName>
        <fullName evidence="4">Chemotaxis regulator-transmits chemoreceptor signals to flagelllar motor components CheY</fullName>
    </submittedName>
</protein>
<dbReference type="Proteomes" id="UP000011135">
    <property type="component" value="Unassembled WGS sequence"/>
</dbReference>
<dbReference type="RefSeq" id="WP_009580220.1">
    <property type="nucleotide sequence ID" value="NZ_AMZN01000043.1"/>
</dbReference>
<dbReference type="AlphaFoldDB" id="L8JVN5"/>
<feature type="domain" description="Response regulatory" evidence="3">
    <location>
        <begin position="4"/>
        <end position="117"/>
    </location>
</feature>
<feature type="modified residue" description="4-aspartylphosphate" evidence="2">
    <location>
        <position position="52"/>
    </location>
</feature>
<name>L8JVN5_9BACT</name>
<keyword evidence="5" id="KW-1185">Reference proteome</keyword>
<dbReference type="Gene3D" id="3.40.50.2300">
    <property type="match status" value="1"/>
</dbReference>
<comment type="caution">
    <text evidence="4">The sequence shown here is derived from an EMBL/GenBank/DDBJ whole genome shotgun (WGS) entry which is preliminary data.</text>
</comment>
<accession>L8JVN5</accession>
<evidence type="ECO:0000313" key="5">
    <source>
        <dbReference type="Proteomes" id="UP000011135"/>
    </source>
</evidence>
<gene>
    <name evidence="4" type="ORF">C900_02897</name>
</gene>
<evidence type="ECO:0000256" key="1">
    <source>
        <dbReference type="ARBA" id="ARBA00022553"/>
    </source>
</evidence>
<dbReference type="PANTHER" id="PTHR44591:SF3">
    <property type="entry name" value="RESPONSE REGULATORY DOMAIN-CONTAINING PROTEIN"/>
    <property type="match status" value="1"/>
</dbReference>
<dbReference type="PROSITE" id="PS50110">
    <property type="entry name" value="RESPONSE_REGULATORY"/>
    <property type="match status" value="1"/>
</dbReference>
<dbReference type="InterPro" id="IPR011006">
    <property type="entry name" value="CheY-like_superfamily"/>
</dbReference>